<feature type="region of interest" description="Disordered" evidence="1">
    <location>
        <begin position="146"/>
        <end position="201"/>
    </location>
</feature>
<evidence type="ECO:0000313" key="3">
    <source>
        <dbReference type="EMBL" id="MFC4072688.1"/>
    </source>
</evidence>
<dbReference type="Pfam" id="PF13411">
    <property type="entry name" value="MerR_1"/>
    <property type="match status" value="1"/>
</dbReference>
<dbReference type="Gene3D" id="1.10.1660.10">
    <property type="match status" value="1"/>
</dbReference>
<gene>
    <name evidence="3" type="ORF">ACFO0C_47815</name>
</gene>
<name>A0ABV8JDW1_9ACTN</name>
<dbReference type="RefSeq" id="WP_378073560.1">
    <property type="nucleotide sequence ID" value="NZ_JBHSBL010000041.1"/>
</dbReference>
<reference evidence="4" key="1">
    <citation type="journal article" date="2019" name="Int. J. Syst. Evol. Microbiol.">
        <title>The Global Catalogue of Microorganisms (GCM) 10K type strain sequencing project: providing services to taxonomists for standard genome sequencing and annotation.</title>
        <authorList>
            <consortium name="The Broad Institute Genomics Platform"/>
            <consortium name="The Broad Institute Genome Sequencing Center for Infectious Disease"/>
            <person name="Wu L."/>
            <person name="Ma J."/>
        </authorList>
    </citation>
    <scope>NUCLEOTIDE SEQUENCE [LARGE SCALE GENOMIC DNA]</scope>
    <source>
        <strain evidence="4">TBRC 5832</strain>
    </source>
</reference>
<sequence length="273" mass="28452">MWTMEQLVERVSAALAAEYPGAPNGRVREVPDRRSIRWYTTIGLVDRPLGTRGRTVLYGPRHLLQLVAIKRRQAAGRTLAEIQAELAGASAETLATVARVPDRLLDTDGAVAPPSPWPRPSFWKAAPAEPDGLVVGVPAGFSADASSPLASPVISPQAAADTSSPLPDGDASPQATADPSLTAAAETSPQATADHDGPARRGTVRRELADAIDALVPAGQPVPPLITGVSLGEGVILLLPRHTADLDRDDIVAAARPLLDLLASRGLTDGRNA</sequence>
<dbReference type="Proteomes" id="UP001595867">
    <property type="component" value="Unassembled WGS sequence"/>
</dbReference>
<dbReference type="InterPro" id="IPR009061">
    <property type="entry name" value="DNA-bd_dom_put_sf"/>
</dbReference>
<accession>A0ABV8JDW1</accession>
<feature type="compositionally biased region" description="Polar residues" evidence="1">
    <location>
        <begin position="173"/>
        <end position="191"/>
    </location>
</feature>
<dbReference type="InterPro" id="IPR000551">
    <property type="entry name" value="MerR-type_HTH_dom"/>
</dbReference>
<organism evidence="3 4">
    <name type="scientific">Actinoplanes subglobosus</name>
    <dbReference type="NCBI Taxonomy" id="1547892"/>
    <lineage>
        <taxon>Bacteria</taxon>
        <taxon>Bacillati</taxon>
        <taxon>Actinomycetota</taxon>
        <taxon>Actinomycetes</taxon>
        <taxon>Micromonosporales</taxon>
        <taxon>Micromonosporaceae</taxon>
        <taxon>Actinoplanes</taxon>
    </lineage>
</organism>
<evidence type="ECO:0000259" key="2">
    <source>
        <dbReference type="Pfam" id="PF13411"/>
    </source>
</evidence>
<dbReference type="EMBL" id="JBHSBL010000041">
    <property type="protein sequence ID" value="MFC4072688.1"/>
    <property type="molecule type" value="Genomic_DNA"/>
</dbReference>
<evidence type="ECO:0000256" key="1">
    <source>
        <dbReference type="SAM" id="MobiDB-lite"/>
    </source>
</evidence>
<dbReference type="SUPFAM" id="SSF46955">
    <property type="entry name" value="Putative DNA-binding domain"/>
    <property type="match status" value="1"/>
</dbReference>
<evidence type="ECO:0000313" key="4">
    <source>
        <dbReference type="Proteomes" id="UP001595867"/>
    </source>
</evidence>
<keyword evidence="4" id="KW-1185">Reference proteome</keyword>
<comment type="caution">
    <text evidence="3">The sequence shown here is derived from an EMBL/GenBank/DDBJ whole genome shotgun (WGS) entry which is preliminary data.</text>
</comment>
<protein>
    <submittedName>
        <fullName evidence="3">MerR family transcriptional regulator</fullName>
    </submittedName>
</protein>
<feature type="domain" description="HTH merR-type" evidence="2">
    <location>
        <begin position="33"/>
        <end position="86"/>
    </location>
</feature>
<proteinExistence type="predicted"/>